<dbReference type="AlphaFoldDB" id="A0AA39NVU9"/>
<gene>
    <name evidence="3" type="ORF">IW261DRAFT_1507275</name>
</gene>
<comment type="caution">
    <text evidence="3">The sequence shown here is derived from an EMBL/GenBank/DDBJ whole genome shotgun (WGS) entry which is preliminary data.</text>
</comment>
<feature type="region of interest" description="Disordered" evidence="1">
    <location>
        <begin position="15"/>
        <end position="118"/>
    </location>
</feature>
<dbReference type="EMBL" id="JAUEPR010000039">
    <property type="protein sequence ID" value="KAK0472610.1"/>
    <property type="molecule type" value="Genomic_DNA"/>
</dbReference>
<sequence>MTTYLRSLFEGSSYTRNGCPHSIATPSTSTPSKRSKSRPVSVSYSSFRPLDHSHPSVVDNTKEHHHHHHHRPSTPYSILLPSVSQHSHSSSTDSLPRPSPSSHKPTPRTANSEPRPVLKKRSIWPAKPHTGPQHHVSFANPNRPDVLHMHPLLASSRLNRAPISYDVTFPPSSTSLVDRRTRTAIPTHTLSQPATDPAKSIKLVLRCDRFPWPVIVYPQRPASITNLDLLHAVYNMLSTRVTHEEWESLGHGTHAQLKATKAYEVRCAKLGGGWEDGVRRIDWLGEKTCLVGVEVDKSASECGVAKLVFAKP</sequence>
<keyword evidence="4" id="KW-1185">Reference proteome</keyword>
<name>A0AA39NVU9_9AGAR</name>
<evidence type="ECO:0000313" key="4">
    <source>
        <dbReference type="Proteomes" id="UP001175227"/>
    </source>
</evidence>
<feature type="compositionally biased region" description="Low complexity" evidence="1">
    <location>
        <begin position="27"/>
        <end position="46"/>
    </location>
</feature>
<proteinExistence type="predicted"/>
<evidence type="ECO:0000256" key="1">
    <source>
        <dbReference type="SAM" id="MobiDB-lite"/>
    </source>
</evidence>
<dbReference type="Proteomes" id="UP001175227">
    <property type="component" value="Unassembled WGS sequence"/>
</dbReference>
<dbReference type="Pfam" id="PF20415">
    <property type="entry name" value="DUF6699"/>
    <property type="match status" value="1"/>
</dbReference>
<reference evidence="3" key="1">
    <citation type="submission" date="2023-06" db="EMBL/GenBank/DDBJ databases">
        <authorList>
            <consortium name="Lawrence Berkeley National Laboratory"/>
            <person name="Ahrendt S."/>
            <person name="Sahu N."/>
            <person name="Indic B."/>
            <person name="Wong-Bajracharya J."/>
            <person name="Merenyi Z."/>
            <person name="Ke H.-M."/>
            <person name="Monk M."/>
            <person name="Kocsube S."/>
            <person name="Drula E."/>
            <person name="Lipzen A."/>
            <person name="Balint B."/>
            <person name="Henrissat B."/>
            <person name="Andreopoulos B."/>
            <person name="Martin F.M."/>
            <person name="Harder C.B."/>
            <person name="Rigling D."/>
            <person name="Ford K.L."/>
            <person name="Foster G.D."/>
            <person name="Pangilinan J."/>
            <person name="Papanicolaou A."/>
            <person name="Barry K."/>
            <person name="LaButti K."/>
            <person name="Viragh M."/>
            <person name="Koriabine M."/>
            <person name="Yan M."/>
            <person name="Riley R."/>
            <person name="Champramary S."/>
            <person name="Plett K.L."/>
            <person name="Tsai I.J."/>
            <person name="Slot J."/>
            <person name="Sipos G."/>
            <person name="Plett J."/>
            <person name="Nagy L.G."/>
            <person name="Grigoriev I.V."/>
        </authorList>
    </citation>
    <scope>NUCLEOTIDE SEQUENCE</scope>
    <source>
        <strain evidence="3">ICMP 16352</strain>
    </source>
</reference>
<accession>A0AA39NVU9</accession>
<feature type="compositionally biased region" description="Basic residues" evidence="1">
    <location>
        <begin position="63"/>
        <end position="72"/>
    </location>
</feature>
<organism evidence="3 4">
    <name type="scientific">Armillaria novae-zelandiae</name>
    <dbReference type="NCBI Taxonomy" id="153914"/>
    <lineage>
        <taxon>Eukaryota</taxon>
        <taxon>Fungi</taxon>
        <taxon>Dikarya</taxon>
        <taxon>Basidiomycota</taxon>
        <taxon>Agaricomycotina</taxon>
        <taxon>Agaricomycetes</taxon>
        <taxon>Agaricomycetidae</taxon>
        <taxon>Agaricales</taxon>
        <taxon>Marasmiineae</taxon>
        <taxon>Physalacriaceae</taxon>
        <taxon>Armillaria</taxon>
    </lineage>
</organism>
<feature type="compositionally biased region" description="Low complexity" evidence="1">
    <location>
        <begin position="81"/>
        <end position="102"/>
    </location>
</feature>
<protein>
    <recommendedName>
        <fullName evidence="2">DUF6699 domain-containing protein</fullName>
    </recommendedName>
</protein>
<evidence type="ECO:0000259" key="2">
    <source>
        <dbReference type="Pfam" id="PF20415"/>
    </source>
</evidence>
<evidence type="ECO:0000313" key="3">
    <source>
        <dbReference type="EMBL" id="KAK0472610.1"/>
    </source>
</evidence>
<feature type="domain" description="DUF6699" evidence="2">
    <location>
        <begin position="163"/>
        <end position="295"/>
    </location>
</feature>
<dbReference type="InterPro" id="IPR046522">
    <property type="entry name" value="DUF6699"/>
</dbReference>